<evidence type="ECO:0000313" key="2">
    <source>
        <dbReference type="EMBL" id="MDN4595404.1"/>
    </source>
</evidence>
<dbReference type="SUPFAM" id="SSF53335">
    <property type="entry name" value="S-adenosyl-L-methionine-dependent methyltransferases"/>
    <property type="match status" value="1"/>
</dbReference>
<organism evidence="2 3">
    <name type="scientific">Polycladomyces subterraneus</name>
    <dbReference type="NCBI Taxonomy" id="1016997"/>
    <lineage>
        <taxon>Bacteria</taxon>
        <taxon>Bacillati</taxon>
        <taxon>Bacillota</taxon>
        <taxon>Bacilli</taxon>
        <taxon>Bacillales</taxon>
        <taxon>Thermoactinomycetaceae</taxon>
        <taxon>Polycladomyces</taxon>
    </lineage>
</organism>
<feature type="domain" description="Methyltransferase type 11" evidence="1">
    <location>
        <begin position="2"/>
        <end position="47"/>
    </location>
</feature>
<reference evidence="2" key="1">
    <citation type="submission" date="2022-08" db="EMBL/GenBank/DDBJ databases">
        <title>Polycladomyces zharkentsis sp. nov., a novel thermophilic CMC and starch-degrading bacterium isolated from a geothermal spring in Kazakhstan.</title>
        <authorList>
            <person name="Mashzhan A."/>
            <person name="Kistaubaeva A."/>
            <person name="Javier-Lopez R."/>
            <person name="Birkeland N.-K."/>
        </authorList>
    </citation>
    <scope>NUCLEOTIDE SEQUENCE</scope>
    <source>
        <strain evidence="2">KSR 13</strain>
    </source>
</reference>
<sequence>MGDAENLPFEEASFDLVTCRFAAHHFPDLKKAVGEIARVLKPGGIFLLVDHYAPEETELDVFVNQLNRLRDPSHVRESSLSEWQDLLTQHGLFYREIMKWDLPIQFQSWVERSGTPYEVREKLVQMLKTASLLCQASFRITFAEDGNPRSFCLKAVLLHGVK</sequence>
<evidence type="ECO:0000313" key="3">
    <source>
        <dbReference type="Proteomes" id="UP001174196"/>
    </source>
</evidence>
<dbReference type="PANTHER" id="PTHR43591">
    <property type="entry name" value="METHYLTRANSFERASE"/>
    <property type="match status" value="1"/>
</dbReference>
<dbReference type="RefSeq" id="WP_301240673.1">
    <property type="nucleotide sequence ID" value="NZ_JANRHH010000055.1"/>
</dbReference>
<gene>
    <name evidence="2" type="ORF">NWF35_16195</name>
</gene>
<dbReference type="Proteomes" id="UP001174196">
    <property type="component" value="Unassembled WGS sequence"/>
</dbReference>
<dbReference type="EMBL" id="JANRHH010000055">
    <property type="protein sequence ID" value="MDN4595404.1"/>
    <property type="molecule type" value="Genomic_DNA"/>
</dbReference>
<keyword evidence="3" id="KW-1185">Reference proteome</keyword>
<dbReference type="InterPro" id="IPR013216">
    <property type="entry name" value="Methyltransf_11"/>
</dbReference>
<dbReference type="Gene3D" id="3.40.50.150">
    <property type="entry name" value="Vaccinia Virus protein VP39"/>
    <property type="match status" value="1"/>
</dbReference>
<dbReference type="CDD" id="cd02440">
    <property type="entry name" value="AdoMet_MTases"/>
    <property type="match status" value="1"/>
</dbReference>
<dbReference type="InterPro" id="IPR029063">
    <property type="entry name" value="SAM-dependent_MTases_sf"/>
</dbReference>
<dbReference type="Pfam" id="PF08241">
    <property type="entry name" value="Methyltransf_11"/>
    <property type="match status" value="1"/>
</dbReference>
<protein>
    <submittedName>
        <fullName evidence="2">Methyltransferase domain-containing protein</fullName>
    </submittedName>
</protein>
<keyword evidence="2" id="KW-0489">Methyltransferase</keyword>
<proteinExistence type="predicted"/>
<name>A0ABT8IRG9_9BACL</name>
<dbReference type="GO" id="GO:0008168">
    <property type="term" value="F:methyltransferase activity"/>
    <property type="evidence" value="ECO:0007669"/>
    <property type="project" value="UniProtKB-KW"/>
</dbReference>
<accession>A0ABT8IRG9</accession>
<dbReference type="GO" id="GO:0032259">
    <property type="term" value="P:methylation"/>
    <property type="evidence" value="ECO:0007669"/>
    <property type="project" value="UniProtKB-KW"/>
</dbReference>
<evidence type="ECO:0000259" key="1">
    <source>
        <dbReference type="Pfam" id="PF08241"/>
    </source>
</evidence>
<keyword evidence="2" id="KW-0808">Transferase</keyword>
<comment type="caution">
    <text evidence="2">The sequence shown here is derived from an EMBL/GenBank/DDBJ whole genome shotgun (WGS) entry which is preliminary data.</text>
</comment>